<dbReference type="AlphaFoldDB" id="A0A919RR06"/>
<evidence type="ECO:0000313" key="2">
    <source>
        <dbReference type="EMBL" id="GII97460.1"/>
    </source>
</evidence>
<dbReference type="Proteomes" id="UP000606172">
    <property type="component" value="Unassembled WGS sequence"/>
</dbReference>
<proteinExistence type="predicted"/>
<name>A0A919RR06_9ACTN</name>
<sequence length="135" mass="15568">MPRMETTILWRPAGPEELELVRRSGWREWPPRLPEQPIFYPVLNEDYAVKIARDWNVPHSGAGYVTRFEVRTEFLERYPVRQAGGRTILELWVPAKPPGLQREHRRVDRGHPRVPPGVTTEGLTVATEGNHQGPC</sequence>
<organism evidence="2 3">
    <name type="scientific">Sinosporangium siamense</name>
    <dbReference type="NCBI Taxonomy" id="1367973"/>
    <lineage>
        <taxon>Bacteria</taxon>
        <taxon>Bacillati</taxon>
        <taxon>Actinomycetota</taxon>
        <taxon>Actinomycetes</taxon>
        <taxon>Streptosporangiales</taxon>
        <taxon>Streptosporangiaceae</taxon>
        <taxon>Sinosporangium</taxon>
    </lineage>
</organism>
<reference evidence="2" key="1">
    <citation type="submission" date="2021-01" db="EMBL/GenBank/DDBJ databases">
        <title>Whole genome shotgun sequence of Sinosporangium siamense NBRC 109515.</title>
        <authorList>
            <person name="Komaki H."/>
            <person name="Tamura T."/>
        </authorList>
    </citation>
    <scope>NUCLEOTIDE SEQUENCE</scope>
    <source>
        <strain evidence="2">NBRC 109515</strain>
    </source>
</reference>
<keyword evidence="3" id="KW-1185">Reference proteome</keyword>
<feature type="compositionally biased region" description="Basic and acidic residues" evidence="1">
    <location>
        <begin position="102"/>
        <end position="111"/>
    </location>
</feature>
<evidence type="ECO:0000256" key="1">
    <source>
        <dbReference type="SAM" id="MobiDB-lite"/>
    </source>
</evidence>
<comment type="caution">
    <text evidence="2">The sequence shown here is derived from an EMBL/GenBank/DDBJ whole genome shotgun (WGS) entry which is preliminary data.</text>
</comment>
<gene>
    <name evidence="2" type="ORF">Ssi02_76910</name>
</gene>
<feature type="region of interest" description="Disordered" evidence="1">
    <location>
        <begin position="102"/>
        <end position="135"/>
    </location>
</feature>
<accession>A0A919RR06</accession>
<evidence type="ECO:0008006" key="4">
    <source>
        <dbReference type="Google" id="ProtNLM"/>
    </source>
</evidence>
<evidence type="ECO:0000313" key="3">
    <source>
        <dbReference type="Proteomes" id="UP000606172"/>
    </source>
</evidence>
<protein>
    <recommendedName>
        <fullName evidence="4">ADP-ribosylation/crystallin J1</fullName>
    </recommendedName>
</protein>
<dbReference type="EMBL" id="BOOW01000060">
    <property type="protein sequence ID" value="GII97460.1"/>
    <property type="molecule type" value="Genomic_DNA"/>
</dbReference>